<accession>A0ABP9XEQ5</accession>
<organism evidence="1 2">
    <name type="scientific">Deinococcus aluminii</name>
    <dbReference type="NCBI Taxonomy" id="1656885"/>
    <lineage>
        <taxon>Bacteria</taxon>
        <taxon>Thermotogati</taxon>
        <taxon>Deinococcota</taxon>
        <taxon>Deinococci</taxon>
        <taxon>Deinococcales</taxon>
        <taxon>Deinococcaceae</taxon>
        <taxon>Deinococcus</taxon>
    </lineage>
</organism>
<dbReference type="Proteomes" id="UP001404956">
    <property type="component" value="Unassembled WGS sequence"/>
</dbReference>
<gene>
    <name evidence="1" type="ORF">Dalu01_02261</name>
</gene>
<dbReference type="RefSeq" id="WP_345454642.1">
    <property type="nucleotide sequence ID" value="NZ_BAABRV010000005.1"/>
</dbReference>
<keyword evidence="2" id="KW-1185">Reference proteome</keyword>
<sequence>MNTVLLRTNGDPHAALLAHFTAVKRPASILHALELGPNEAYLAVTTGGFTQAFVVPLAPVAVPGAPHDLLLLPPIREQDNPGPCQVSETFLRQLSPAPLFLAGEAGRWRERAQAFAARSRRSEAGEVLLGTYLDARGSISYHEAAKKLFEKDARRYLKRVEKHLGRPARAGRKAVSYNPGGIAGSGEAALHLSMDEDVALFVEVDADGLGGPFQRASPSGVTIMWRFEGQGEDLRHERRFFYPNQWSRWDLPARDLAALIEDAYGLLKPMQAGAAAAVHTPLPARKEALHA</sequence>
<dbReference type="EMBL" id="BAABRV010000005">
    <property type="protein sequence ID" value="GAA5533853.1"/>
    <property type="molecule type" value="Genomic_DNA"/>
</dbReference>
<comment type="caution">
    <text evidence="1">The sequence shown here is derived from an EMBL/GenBank/DDBJ whole genome shotgun (WGS) entry which is preliminary data.</text>
</comment>
<evidence type="ECO:0000313" key="1">
    <source>
        <dbReference type="EMBL" id="GAA5533853.1"/>
    </source>
</evidence>
<reference evidence="1 2" key="1">
    <citation type="submission" date="2024-02" db="EMBL/GenBank/DDBJ databases">
        <title>Deinococcus aluminii NBRC 112889.</title>
        <authorList>
            <person name="Ichikawa N."/>
            <person name="Katano-Makiyama Y."/>
            <person name="Hidaka K."/>
        </authorList>
    </citation>
    <scope>NUCLEOTIDE SEQUENCE [LARGE SCALE GENOMIC DNA]</scope>
    <source>
        <strain evidence="1 2">NBRC 112889</strain>
    </source>
</reference>
<name>A0ABP9XEQ5_9DEIO</name>
<proteinExistence type="predicted"/>
<protein>
    <submittedName>
        <fullName evidence="1">Uncharacterized protein</fullName>
    </submittedName>
</protein>
<evidence type="ECO:0000313" key="2">
    <source>
        <dbReference type="Proteomes" id="UP001404956"/>
    </source>
</evidence>